<accession>A0A6P4XTE6</accession>
<dbReference type="InterPro" id="IPR037668">
    <property type="entry name" value="SPMIP3"/>
</dbReference>
<keyword evidence="2" id="KW-1185">Reference proteome</keyword>
<evidence type="ECO:0000313" key="2">
    <source>
        <dbReference type="Proteomes" id="UP000515135"/>
    </source>
</evidence>
<sequence length="212" mass="24303">MSAISIKLREFKGHNVQHNPIREGKPVTAVWPGEYGRMHAPKPRDNLTLGKGVTPRPQTAPAQRPTTAPAQIKHAQQRAQESMRTGRPVTASGGRPPVQRDVWGVPIQKYPAKSTYEASYDRRWAFGHPPELREMMMSMKPPPPTLQSYMWKALSSPMEFKTTNPDIDRRLYRRPETAPSDVPTRKDIFGNRMRFETTYGSAYNQPFKFSWR</sequence>
<feature type="region of interest" description="Disordered" evidence="1">
    <location>
        <begin position="36"/>
        <end position="101"/>
    </location>
</feature>
<reference evidence="3" key="1">
    <citation type="submission" date="2025-08" db="UniProtKB">
        <authorList>
            <consortium name="RefSeq"/>
        </authorList>
    </citation>
    <scope>IDENTIFICATION</scope>
    <source>
        <tissue evidence="3">Gonad</tissue>
    </source>
</reference>
<protein>
    <submittedName>
        <fullName evidence="3">Uncharacterized protein LOC109466644</fullName>
    </submittedName>
</protein>
<dbReference type="RefSeq" id="XP_019619935.1">
    <property type="nucleotide sequence ID" value="XM_019764376.1"/>
</dbReference>
<name>A0A6P4XTE6_BRABE</name>
<dbReference type="PANTHER" id="PTHR31763:SF2">
    <property type="entry name" value="CHROMOSOME 1 OPEN READING FRAME 100"/>
    <property type="match status" value="1"/>
</dbReference>
<feature type="compositionally biased region" description="Low complexity" evidence="1">
    <location>
        <begin position="54"/>
        <end position="71"/>
    </location>
</feature>
<dbReference type="GeneID" id="109466644"/>
<dbReference type="OrthoDB" id="9983610at2759"/>
<dbReference type="KEGG" id="bbel:109466644"/>
<evidence type="ECO:0000256" key="1">
    <source>
        <dbReference type="SAM" id="MobiDB-lite"/>
    </source>
</evidence>
<gene>
    <name evidence="3" type="primary">LOC109466644</name>
</gene>
<dbReference type="Proteomes" id="UP000515135">
    <property type="component" value="Unplaced"/>
</dbReference>
<dbReference type="AlphaFoldDB" id="A0A6P4XTE6"/>
<proteinExistence type="predicted"/>
<dbReference type="PANTHER" id="PTHR31763">
    <property type="entry name" value="HYPOTHETICAL PROTEIN LOC689766"/>
    <property type="match status" value="1"/>
</dbReference>
<evidence type="ECO:0000313" key="3">
    <source>
        <dbReference type="RefSeq" id="XP_019619935.1"/>
    </source>
</evidence>
<organism evidence="2 3">
    <name type="scientific">Branchiostoma belcheri</name>
    <name type="common">Amphioxus</name>
    <dbReference type="NCBI Taxonomy" id="7741"/>
    <lineage>
        <taxon>Eukaryota</taxon>
        <taxon>Metazoa</taxon>
        <taxon>Chordata</taxon>
        <taxon>Cephalochordata</taxon>
        <taxon>Leptocardii</taxon>
        <taxon>Amphioxiformes</taxon>
        <taxon>Branchiostomatidae</taxon>
        <taxon>Branchiostoma</taxon>
    </lineage>
</organism>